<evidence type="ECO:0000313" key="6">
    <source>
        <dbReference type="EMBL" id="QYO77272.1"/>
    </source>
</evidence>
<evidence type="ECO:0000259" key="5">
    <source>
        <dbReference type="Pfam" id="PF13632"/>
    </source>
</evidence>
<feature type="transmembrane region" description="Helical" evidence="4">
    <location>
        <begin position="172"/>
        <end position="190"/>
    </location>
</feature>
<dbReference type="InterPro" id="IPR029044">
    <property type="entry name" value="Nucleotide-diphossugar_trans"/>
</dbReference>
<organism evidence="6 7">
    <name type="scientific">Devosia salina</name>
    <dbReference type="NCBI Taxonomy" id="2860336"/>
    <lineage>
        <taxon>Bacteria</taxon>
        <taxon>Pseudomonadati</taxon>
        <taxon>Pseudomonadota</taxon>
        <taxon>Alphaproteobacteria</taxon>
        <taxon>Hyphomicrobiales</taxon>
        <taxon>Devosiaceae</taxon>
        <taxon>Devosia</taxon>
    </lineage>
</organism>
<gene>
    <name evidence="6" type="ORF">K1X15_01370</name>
</gene>
<reference evidence="6 7" key="1">
    <citation type="submission" date="2021-08" db="EMBL/GenBank/DDBJ databases">
        <title>Devosia salina sp. nov., isolated from the South China Sea sediment.</title>
        <authorList>
            <person name="Zhou Z."/>
        </authorList>
    </citation>
    <scope>NUCLEOTIDE SEQUENCE [LARGE SCALE GENOMIC DNA]</scope>
    <source>
        <strain evidence="6 7">SCS-3</strain>
    </source>
</reference>
<evidence type="ECO:0000256" key="3">
    <source>
        <dbReference type="ARBA" id="ARBA00022679"/>
    </source>
</evidence>
<feature type="transmembrane region" description="Helical" evidence="4">
    <location>
        <begin position="563"/>
        <end position="580"/>
    </location>
</feature>
<name>A0ABX8WKQ7_9HYPH</name>
<keyword evidence="4" id="KW-0472">Membrane</keyword>
<dbReference type="EMBL" id="CP080590">
    <property type="protein sequence ID" value="QYO77272.1"/>
    <property type="molecule type" value="Genomic_DNA"/>
</dbReference>
<keyword evidence="4" id="KW-1133">Transmembrane helix</keyword>
<feature type="domain" description="Glycosyltransferase 2-like" evidence="5">
    <location>
        <begin position="323"/>
        <end position="515"/>
    </location>
</feature>
<evidence type="ECO:0000256" key="1">
    <source>
        <dbReference type="ARBA" id="ARBA00006739"/>
    </source>
</evidence>
<dbReference type="Pfam" id="PF13632">
    <property type="entry name" value="Glyco_trans_2_3"/>
    <property type="match status" value="1"/>
</dbReference>
<sequence length="637" mass="69504">MSAAASLMQALLGPETSVPAAQQALDQALLSETDPLHWCATHLGVSDAEIMRRAAAWGGMAFFDVVPRGVETMLEPARLETLGEVRMHRLQLLDREIAVAAPDFFGVLRLARSCRARPHLQRNLCLVPGPALRVFVVDRASEALLDGARQTMARYWPHAAAQLELTAPIRRGFALLLLALTALIILAPLTGQGWLAPIWIGLVALPSALRLFALAMPPEAEPEPAAGEEDSSALPLYSVLVPLRDEANMVDQLCATLGALDYPAEKLEIVFVVEGRSPATIQAVRRHLGDARFSMLIVPDALPRTKPKALDFALPICRGEFLVVFDAEDRPEPDQLRRVLSQFRHQPDIACIQARLVIDNGREGLLPALFAGEYAGLFAVLLPALARWGLVMPLGGTSNHFRTRTLRQLGGWDAFNVTEDADLGVRLARRGLRCATSTARTFEAAPVRLVPWLGQRTRWMKGWMQTYVVHNRRPGALLADLGWRGFLMFQVLLLGMLLAPLLHAGFLLVVLGMAVQGQLGWPEADLWPLACAIVLVLGHAVAMTTNLVGLSRTGQLHLGGQQVGVPLYWVLIGGATLLALREFTLRPFHWFKTPHLATGAAPSLSRRLAPDVVTAQVAGNRAQRLGRKAIWDRSTAG</sequence>
<protein>
    <submittedName>
        <fullName evidence="6">Glycosyltransferase</fullName>
        <ecNumber evidence="6">2.4.-.-</ecNumber>
    </submittedName>
</protein>
<evidence type="ECO:0000313" key="7">
    <source>
        <dbReference type="Proteomes" id="UP000825799"/>
    </source>
</evidence>
<proteinExistence type="inferred from homology"/>
<feature type="transmembrane region" description="Helical" evidence="4">
    <location>
        <begin position="487"/>
        <end position="514"/>
    </location>
</feature>
<dbReference type="InterPro" id="IPR001173">
    <property type="entry name" value="Glyco_trans_2-like"/>
</dbReference>
<keyword evidence="2 6" id="KW-0328">Glycosyltransferase</keyword>
<dbReference type="PANTHER" id="PTHR43630">
    <property type="entry name" value="POLY-BETA-1,6-N-ACETYL-D-GLUCOSAMINE SYNTHASE"/>
    <property type="match status" value="1"/>
</dbReference>
<dbReference type="PANTHER" id="PTHR43630:SF1">
    <property type="entry name" value="POLY-BETA-1,6-N-ACETYL-D-GLUCOSAMINE SYNTHASE"/>
    <property type="match status" value="1"/>
</dbReference>
<keyword evidence="3 6" id="KW-0808">Transferase</keyword>
<accession>A0ABX8WKQ7</accession>
<dbReference type="Gene3D" id="3.90.550.10">
    <property type="entry name" value="Spore Coat Polysaccharide Biosynthesis Protein SpsA, Chain A"/>
    <property type="match status" value="1"/>
</dbReference>
<keyword evidence="4" id="KW-0812">Transmembrane</keyword>
<comment type="similarity">
    <text evidence="1">Belongs to the glycosyltransferase 2 family.</text>
</comment>
<dbReference type="Proteomes" id="UP000825799">
    <property type="component" value="Chromosome"/>
</dbReference>
<evidence type="ECO:0000256" key="4">
    <source>
        <dbReference type="SAM" id="Phobius"/>
    </source>
</evidence>
<feature type="transmembrane region" description="Helical" evidence="4">
    <location>
        <begin position="526"/>
        <end position="543"/>
    </location>
</feature>
<keyword evidence="7" id="KW-1185">Reference proteome</keyword>
<dbReference type="EC" id="2.4.-.-" evidence="6"/>
<dbReference type="RefSeq" id="WP_220305734.1">
    <property type="nucleotide sequence ID" value="NZ_CP080590.1"/>
</dbReference>
<evidence type="ECO:0000256" key="2">
    <source>
        <dbReference type="ARBA" id="ARBA00022676"/>
    </source>
</evidence>
<dbReference type="SUPFAM" id="SSF53448">
    <property type="entry name" value="Nucleotide-diphospho-sugar transferases"/>
    <property type="match status" value="1"/>
</dbReference>
<dbReference type="GO" id="GO:0016757">
    <property type="term" value="F:glycosyltransferase activity"/>
    <property type="evidence" value="ECO:0007669"/>
    <property type="project" value="UniProtKB-KW"/>
</dbReference>